<accession>A0ABQ0KIC9</accession>
<comment type="caution">
    <text evidence="2">The sequence shown here is derived from an EMBL/GenBank/DDBJ whole genome shotgun (WGS) entry which is preliminary data.</text>
</comment>
<dbReference type="PROSITE" id="PS51257">
    <property type="entry name" value="PROKAR_LIPOPROTEIN"/>
    <property type="match status" value="1"/>
</dbReference>
<gene>
    <name evidence="2" type="ORF">RMCN_2429</name>
</gene>
<keyword evidence="1" id="KW-0732">Signal</keyword>
<reference evidence="2 3" key="1">
    <citation type="journal article" date="2016" name="Genome Announc.">
        <title>Draft Genome Sequences of Five Rapidly Growing Mycobacterium Species, M. thermoresistibile, M. fortuitum subsp. acetamidolyticum, M. canariasense, M. brisbanense, and M. novocastrense.</title>
        <authorList>
            <person name="Katahira K."/>
            <person name="Ogura Y."/>
            <person name="Gotoh Y."/>
            <person name="Hayashi T."/>
        </authorList>
    </citation>
    <scope>NUCLEOTIDE SEQUENCE [LARGE SCALE GENOMIC DNA]</scope>
    <source>
        <strain evidence="2 3">JCM18114</strain>
    </source>
</reference>
<protein>
    <recommendedName>
        <fullName evidence="4">Lipoprotein</fullName>
    </recommendedName>
</protein>
<feature type="chain" id="PRO_5045590102" description="Lipoprotein" evidence="1">
    <location>
        <begin position="28"/>
        <end position="228"/>
    </location>
</feature>
<evidence type="ECO:0000313" key="2">
    <source>
        <dbReference type="EMBL" id="GAT09296.1"/>
    </source>
</evidence>
<proteinExistence type="predicted"/>
<feature type="signal peptide" evidence="1">
    <location>
        <begin position="1"/>
        <end position="27"/>
    </location>
</feature>
<name>A0ABQ0KIC9_MYCNV</name>
<dbReference type="EMBL" id="BCTA01000028">
    <property type="protein sequence ID" value="GAT09296.1"/>
    <property type="molecule type" value="Genomic_DNA"/>
</dbReference>
<organism evidence="2 3">
    <name type="scientific">Mycolicibacterium novocastrense</name>
    <name type="common">Mycobacterium novocastrense</name>
    <dbReference type="NCBI Taxonomy" id="59813"/>
    <lineage>
        <taxon>Bacteria</taxon>
        <taxon>Bacillati</taxon>
        <taxon>Actinomycetota</taxon>
        <taxon>Actinomycetes</taxon>
        <taxon>Mycobacteriales</taxon>
        <taxon>Mycobacteriaceae</taxon>
        <taxon>Mycolicibacterium</taxon>
    </lineage>
</organism>
<sequence>MTVKRWTRILFVSISATLAFGFLTACSGGSSVESTTTAEARPFPQTARYVADMKSPDGKPMTIGISVDGGELAAYACNGSDDEAWFFGNQTDGKIDLTSRFRDTLTAQFDGADVEGDLTMNGITYAFTATPVAGEAGVYTAGVDGVRAAWVVREDGSAVGVQLNGFSGTLDQADIQQLNDAQFRAEVRNKRQLQQAQQITRLSNGAMSSRINGRDVTPTLVTGSFRLN</sequence>
<evidence type="ECO:0000313" key="3">
    <source>
        <dbReference type="Proteomes" id="UP000069773"/>
    </source>
</evidence>
<dbReference type="Proteomes" id="UP000069773">
    <property type="component" value="Unassembled WGS sequence"/>
</dbReference>
<evidence type="ECO:0000256" key="1">
    <source>
        <dbReference type="SAM" id="SignalP"/>
    </source>
</evidence>
<keyword evidence="3" id="KW-1185">Reference proteome</keyword>
<evidence type="ECO:0008006" key="4">
    <source>
        <dbReference type="Google" id="ProtNLM"/>
    </source>
</evidence>